<feature type="region of interest" description="Disordered" evidence="1">
    <location>
        <begin position="1"/>
        <end position="25"/>
    </location>
</feature>
<evidence type="ECO:0000256" key="1">
    <source>
        <dbReference type="SAM" id="MobiDB-lite"/>
    </source>
</evidence>
<dbReference type="Gene3D" id="3.40.250.10">
    <property type="entry name" value="Rhodanese-like domain"/>
    <property type="match status" value="1"/>
</dbReference>
<dbReference type="InterPro" id="IPR001763">
    <property type="entry name" value="Rhodanese-like_dom"/>
</dbReference>
<dbReference type="PROSITE" id="PS50206">
    <property type="entry name" value="RHODANESE_3"/>
    <property type="match status" value="1"/>
</dbReference>
<dbReference type="EMBL" id="FNST01000002">
    <property type="protein sequence ID" value="SED07387.1"/>
    <property type="molecule type" value="Genomic_DNA"/>
</dbReference>
<keyword evidence="4" id="KW-1185">Reference proteome</keyword>
<dbReference type="SUPFAM" id="SSF52821">
    <property type="entry name" value="Rhodanese/Cell cycle control phosphatase"/>
    <property type="match status" value="1"/>
</dbReference>
<feature type="domain" description="Rhodanese" evidence="2">
    <location>
        <begin position="30"/>
        <end position="110"/>
    </location>
</feature>
<sequence>MFLFRRGHSRLTPERARTHTSDGTAVPLGVRETSQWRPGHAPAAVHLPLTRLPAGAAVPDTVQGRPVVGICRSGHRSRQTAKLPASRDIDAVDVPEGIAPRARAGRPVVDEGGRGGRIA</sequence>
<evidence type="ECO:0000313" key="3">
    <source>
        <dbReference type="EMBL" id="SED07387.1"/>
    </source>
</evidence>
<evidence type="ECO:0000259" key="2">
    <source>
        <dbReference type="PROSITE" id="PS50206"/>
    </source>
</evidence>
<dbReference type="AlphaFoldDB" id="A0A1H4XPA2"/>
<dbReference type="InterPro" id="IPR036873">
    <property type="entry name" value="Rhodanese-like_dom_sf"/>
</dbReference>
<gene>
    <name evidence="3" type="ORF">SAMN04490356_6793</name>
</gene>
<reference evidence="4" key="1">
    <citation type="submission" date="2016-10" db="EMBL/GenBank/DDBJ databases">
        <authorList>
            <person name="Varghese N."/>
            <person name="Submissions S."/>
        </authorList>
    </citation>
    <scope>NUCLEOTIDE SEQUENCE [LARGE SCALE GENOMIC DNA]</scope>
    <source>
        <strain evidence="4">DSM 40318</strain>
    </source>
</reference>
<dbReference type="GO" id="GO:0016740">
    <property type="term" value="F:transferase activity"/>
    <property type="evidence" value="ECO:0007669"/>
    <property type="project" value="UniProtKB-KW"/>
</dbReference>
<proteinExistence type="predicted"/>
<dbReference type="CDD" id="cd00158">
    <property type="entry name" value="RHOD"/>
    <property type="match status" value="1"/>
</dbReference>
<keyword evidence="3" id="KW-0808">Transferase</keyword>
<protein>
    <submittedName>
        <fullName evidence="3">Rhodanese-related sulfurtransferase</fullName>
    </submittedName>
</protein>
<feature type="region of interest" description="Disordered" evidence="1">
    <location>
        <begin position="73"/>
        <end position="119"/>
    </location>
</feature>
<feature type="compositionally biased region" description="Basic and acidic residues" evidence="1">
    <location>
        <begin position="11"/>
        <end position="20"/>
    </location>
</feature>
<organism evidence="3 4">
    <name type="scientific">Streptomyces melanosporofaciens</name>
    <dbReference type="NCBI Taxonomy" id="67327"/>
    <lineage>
        <taxon>Bacteria</taxon>
        <taxon>Bacillati</taxon>
        <taxon>Actinomycetota</taxon>
        <taxon>Actinomycetes</taxon>
        <taxon>Kitasatosporales</taxon>
        <taxon>Streptomycetaceae</taxon>
        <taxon>Streptomyces</taxon>
        <taxon>Streptomyces violaceusniger group</taxon>
    </lineage>
</organism>
<evidence type="ECO:0000313" key="4">
    <source>
        <dbReference type="Proteomes" id="UP000198609"/>
    </source>
</evidence>
<dbReference type="Proteomes" id="UP000198609">
    <property type="component" value="Unassembled WGS sequence"/>
</dbReference>
<name>A0A1H4XPA2_STRMJ</name>
<feature type="compositionally biased region" description="Basic and acidic residues" evidence="1">
    <location>
        <begin position="108"/>
        <end position="119"/>
    </location>
</feature>
<accession>A0A1H4XPA2</accession>